<dbReference type="InterPro" id="IPR002711">
    <property type="entry name" value="HNH"/>
</dbReference>
<dbReference type="PANTHER" id="PTHR33877:SF2">
    <property type="entry name" value="OS07G0170200 PROTEIN"/>
    <property type="match status" value="1"/>
</dbReference>
<dbReference type="InterPro" id="IPR003615">
    <property type="entry name" value="HNH_nuc"/>
</dbReference>
<dbReference type="InterPro" id="IPR052892">
    <property type="entry name" value="NA-targeting_endonuclease"/>
</dbReference>
<gene>
    <name evidence="3" type="ORF">UFOVP1603_8</name>
    <name evidence="2" type="ORF">UFOVP833_17</name>
</gene>
<evidence type="ECO:0000313" key="3">
    <source>
        <dbReference type="EMBL" id="CAB4218076.1"/>
    </source>
</evidence>
<dbReference type="GO" id="GO:0008270">
    <property type="term" value="F:zinc ion binding"/>
    <property type="evidence" value="ECO:0007669"/>
    <property type="project" value="InterPro"/>
</dbReference>
<feature type="domain" description="HNH nuclease" evidence="1">
    <location>
        <begin position="10"/>
        <end position="63"/>
    </location>
</feature>
<evidence type="ECO:0000259" key="1">
    <source>
        <dbReference type="SMART" id="SM00507"/>
    </source>
</evidence>
<name>A0A6J5P6F1_9CAUD</name>
<proteinExistence type="predicted"/>
<dbReference type="SMART" id="SM00507">
    <property type="entry name" value="HNHc"/>
    <property type="match status" value="1"/>
</dbReference>
<dbReference type="Pfam" id="PF01844">
    <property type="entry name" value="HNH"/>
    <property type="match status" value="1"/>
</dbReference>
<dbReference type="EMBL" id="LR796770">
    <property type="protein sequence ID" value="CAB4165011.1"/>
    <property type="molecule type" value="Genomic_DNA"/>
</dbReference>
<dbReference type="EMBL" id="LR797475">
    <property type="protein sequence ID" value="CAB4218076.1"/>
    <property type="molecule type" value="Genomic_DNA"/>
</dbReference>
<sequence>MAKRKAISQKVRFEVFKRDKFTCQYCGQKAPDVILHCDHIRPVAGGGKNDILNLITACLGCNQGKGAKVLSDGSSVERQREQIATLEERRQQIAMMLEWRDSLAQQNVALLDACAARWSQIIKNYGLSEIGRAQMAGMIKKRGFSAVLDAIDAVGARFPNASVEKPDALLAERMFVHLKSIIRFGTDEDGQRLAYIFGIIRNRCTGQPKFGHANLRAWHEAGISIEMLKETALAVSSWSAFIAAMDAALKVGERPA</sequence>
<evidence type="ECO:0000313" key="2">
    <source>
        <dbReference type="EMBL" id="CAB4165011.1"/>
    </source>
</evidence>
<reference evidence="2" key="1">
    <citation type="submission" date="2020-04" db="EMBL/GenBank/DDBJ databases">
        <authorList>
            <person name="Chiriac C."/>
            <person name="Salcher M."/>
            <person name="Ghai R."/>
            <person name="Kavagutti S V."/>
        </authorList>
    </citation>
    <scope>NUCLEOTIDE SEQUENCE</scope>
</reference>
<accession>A0A6J5P6F1</accession>
<dbReference type="Gene3D" id="1.10.30.50">
    <property type="match status" value="1"/>
</dbReference>
<dbReference type="GO" id="GO:0003676">
    <property type="term" value="F:nucleic acid binding"/>
    <property type="evidence" value="ECO:0007669"/>
    <property type="project" value="InterPro"/>
</dbReference>
<protein>
    <submittedName>
        <fullName evidence="2">HNHc domain containing protein</fullName>
    </submittedName>
</protein>
<dbReference type="GO" id="GO:0004519">
    <property type="term" value="F:endonuclease activity"/>
    <property type="evidence" value="ECO:0007669"/>
    <property type="project" value="InterPro"/>
</dbReference>
<dbReference type="CDD" id="cd00085">
    <property type="entry name" value="HNHc"/>
    <property type="match status" value="1"/>
</dbReference>
<organism evidence="2">
    <name type="scientific">uncultured Caudovirales phage</name>
    <dbReference type="NCBI Taxonomy" id="2100421"/>
    <lineage>
        <taxon>Viruses</taxon>
        <taxon>Duplodnaviria</taxon>
        <taxon>Heunggongvirae</taxon>
        <taxon>Uroviricota</taxon>
        <taxon>Caudoviricetes</taxon>
        <taxon>Peduoviridae</taxon>
        <taxon>Maltschvirus</taxon>
        <taxon>Maltschvirus maltsch</taxon>
    </lineage>
</organism>
<dbReference type="PANTHER" id="PTHR33877">
    <property type="entry name" value="SLL1193 PROTEIN"/>
    <property type="match status" value="1"/>
</dbReference>